<protein>
    <submittedName>
        <fullName evidence="3">Oidioi.mRNA.OKI2018_I69.chr1.g32.t1.cds</fullName>
    </submittedName>
</protein>
<comment type="similarity">
    <text evidence="1">Belongs to the cornifelin family.</text>
</comment>
<dbReference type="Pfam" id="PF04749">
    <property type="entry name" value="PLAC8"/>
    <property type="match status" value="1"/>
</dbReference>
<sequence>MTIKKGQFNSSLFHCDFGLCCKAIICPCLVVNSTQARLDKSKNGLRTGTVALGELSGRYNWIWMQPLSKFVTFTPMMVNNIMPTINAIGSILTSIMLFKQRKEIKEKYGIPMASPAVEFLTVWFCSLCVIVQHELQTRPPKTIVQPIAAQPM</sequence>
<gene>
    <name evidence="3" type="ORF">OKIOD_LOCUS8797</name>
</gene>
<evidence type="ECO:0000256" key="2">
    <source>
        <dbReference type="SAM" id="Phobius"/>
    </source>
</evidence>
<keyword evidence="2" id="KW-0812">Transmembrane</keyword>
<organism evidence="3 4">
    <name type="scientific">Oikopleura dioica</name>
    <name type="common">Tunicate</name>
    <dbReference type="NCBI Taxonomy" id="34765"/>
    <lineage>
        <taxon>Eukaryota</taxon>
        <taxon>Metazoa</taxon>
        <taxon>Chordata</taxon>
        <taxon>Tunicata</taxon>
        <taxon>Appendicularia</taxon>
        <taxon>Copelata</taxon>
        <taxon>Oikopleuridae</taxon>
        <taxon>Oikopleura</taxon>
    </lineage>
</organism>
<accession>A0ABN7SMB9</accession>
<name>A0ABN7SMB9_OIKDI</name>
<dbReference type="Proteomes" id="UP001158576">
    <property type="component" value="Chromosome 1"/>
</dbReference>
<dbReference type="InterPro" id="IPR006461">
    <property type="entry name" value="PLAC_motif_containing"/>
</dbReference>
<evidence type="ECO:0000256" key="1">
    <source>
        <dbReference type="ARBA" id="ARBA00009024"/>
    </source>
</evidence>
<dbReference type="EMBL" id="OU015566">
    <property type="protein sequence ID" value="CAG5101855.1"/>
    <property type="molecule type" value="Genomic_DNA"/>
</dbReference>
<evidence type="ECO:0000313" key="4">
    <source>
        <dbReference type="Proteomes" id="UP001158576"/>
    </source>
</evidence>
<keyword evidence="2" id="KW-1133">Transmembrane helix</keyword>
<feature type="transmembrane region" description="Helical" evidence="2">
    <location>
        <begin position="81"/>
        <end position="98"/>
    </location>
</feature>
<evidence type="ECO:0000313" key="3">
    <source>
        <dbReference type="EMBL" id="CAG5101855.1"/>
    </source>
</evidence>
<proteinExistence type="inferred from homology"/>
<keyword evidence="2" id="KW-0472">Membrane</keyword>
<dbReference type="NCBIfam" id="TIGR01571">
    <property type="entry name" value="A_thal_Cys_rich"/>
    <property type="match status" value="1"/>
</dbReference>
<reference evidence="3 4" key="1">
    <citation type="submission" date="2021-04" db="EMBL/GenBank/DDBJ databases">
        <authorList>
            <person name="Bliznina A."/>
        </authorList>
    </citation>
    <scope>NUCLEOTIDE SEQUENCE [LARGE SCALE GENOMIC DNA]</scope>
</reference>
<keyword evidence="4" id="KW-1185">Reference proteome</keyword>